<dbReference type="NCBIfam" id="TIGR02980">
    <property type="entry name" value="SigBFG"/>
    <property type="match status" value="1"/>
</dbReference>
<dbReference type="Pfam" id="PF04545">
    <property type="entry name" value="Sigma70_r4"/>
    <property type="match status" value="1"/>
</dbReference>
<proteinExistence type="inferred from homology"/>
<dbReference type="Proteomes" id="UP000007652">
    <property type="component" value="Unassembled WGS sequence"/>
</dbReference>
<dbReference type="GO" id="GO:0006352">
    <property type="term" value="P:DNA-templated transcription initiation"/>
    <property type="evidence" value="ECO:0007669"/>
    <property type="project" value="InterPro"/>
</dbReference>
<keyword evidence="6 7" id="KW-0804">Transcription</keyword>
<comment type="caution">
    <text evidence="9">The sequence shown here is derived from an EMBL/GenBank/DDBJ whole genome shotgun (WGS) entry which is preliminary data.</text>
</comment>
<dbReference type="InterPro" id="IPR007624">
    <property type="entry name" value="RNA_pol_sigma70_r3"/>
</dbReference>
<dbReference type="NCBIfam" id="NF004052">
    <property type="entry name" value="PRK05572.1"/>
    <property type="match status" value="1"/>
</dbReference>
<dbReference type="CDD" id="cd06171">
    <property type="entry name" value="Sigma70_r4"/>
    <property type="match status" value="1"/>
</dbReference>
<dbReference type="PROSITE" id="PS00716">
    <property type="entry name" value="SIGMA70_2"/>
    <property type="match status" value="1"/>
</dbReference>
<dbReference type="PROSITE" id="PS00715">
    <property type="entry name" value="SIGMA70_1"/>
    <property type="match status" value="1"/>
</dbReference>
<dbReference type="PROSITE" id="PS50943">
    <property type="entry name" value="HTH_CROC1"/>
    <property type="match status" value="1"/>
</dbReference>
<evidence type="ECO:0000256" key="3">
    <source>
        <dbReference type="ARBA" id="ARBA00023015"/>
    </source>
</evidence>
<dbReference type="InterPro" id="IPR013325">
    <property type="entry name" value="RNA_pol_sigma_r2"/>
</dbReference>
<keyword evidence="5 7" id="KW-0238">DNA-binding</keyword>
<reference evidence="9 10" key="1">
    <citation type="journal article" date="2011" name="J. Bacteriol.">
        <title>Draft genome sequence of Caloramator australicus strain RC3T, a thermoanaerobe from the Great Artesian Basin of Australia.</title>
        <authorList>
            <person name="Ogg C.D."/>
            <person name="Patel B.K.C."/>
        </authorList>
    </citation>
    <scope>NUCLEOTIDE SEQUENCE [LARGE SCALE GENOMIC DNA]</scope>
    <source>
        <strain evidence="9 10">RC3</strain>
    </source>
</reference>
<evidence type="ECO:0000313" key="10">
    <source>
        <dbReference type="Proteomes" id="UP000007652"/>
    </source>
</evidence>
<dbReference type="AlphaFoldDB" id="I7KVW3"/>
<dbReference type="PANTHER" id="PTHR30385:SF4">
    <property type="entry name" value="RNA POLYMERASE SIGMA-E FACTOR"/>
    <property type="match status" value="1"/>
</dbReference>
<dbReference type="NCBIfam" id="TIGR02937">
    <property type="entry name" value="sigma70-ECF"/>
    <property type="match status" value="1"/>
</dbReference>
<evidence type="ECO:0000256" key="4">
    <source>
        <dbReference type="ARBA" id="ARBA00023082"/>
    </source>
</evidence>
<dbReference type="SUPFAM" id="SSF88946">
    <property type="entry name" value="Sigma2 domain of RNA polymerase sigma factors"/>
    <property type="match status" value="1"/>
</dbReference>
<dbReference type="PIRSF" id="PIRSF000770">
    <property type="entry name" value="RNA_pol_sigma-SigE/K"/>
    <property type="match status" value="1"/>
</dbReference>
<dbReference type="PANTHER" id="PTHR30385">
    <property type="entry name" value="SIGMA FACTOR F FLAGELLAR"/>
    <property type="match status" value="1"/>
</dbReference>
<organism evidence="9 10">
    <name type="scientific">Caloramator australicus RC3</name>
    <dbReference type="NCBI Taxonomy" id="857293"/>
    <lineage>
        <taxon>Bacteria</taxon>
        <taxon>Bacillati</taxon>
        <taxon>Bacillota</taxon>
        <taxon>Clostridia</taxon>
        <taxon>Eubacteriales</taxon>
        <taxon>Clostridiaceae</taxon>
        <taxon>Caloramator</taxon>
    </lineage>
</organism>
<dbReference type="GO" id="GO:0003677">
    <property type="term" value="F:DNA binding"/>
    <property type="evidence" value="ECO:0007669"/>
    <property type="project" value="UniProtKB-KW"/>
</dbReference>
<dbReference type="STRING" id="857293.CAAU_2150"/>
<gene>
    <name evidence="9" type="ORF">CAAU_2150</name>
</gene>
<dbReference type="OrthoDB" id="9809557at2"/>
<evidence type="ECO:0000256" key="7">
    <source>
        <dbReference type="RuleBase" id="RU362124"/>
    </source>
</evidence>
<protein>
    <recommendedName>
        <fullName evidence="7">RNA polymerase sigma factor</fullName>
    </recommendedName>
</protein>
<comment type="similarity">
    <text evidence="1 7">Belongs to the sigma-70 factor family.</text>
</comment>
<dbReference type="InterPro" id="IPR007630">
    <property type="entry name" value="RNA_pol_sigma70_r4"/>
</dbReference>
<dbReference type="InterPro" id="IPR014236">
    <property type="entry name" value="RNA_pol_sigma-F"/>
</dbReference>
<sequence>MQNDSPTKLMDNQEEVYQLILRSQNGDKEAQDILVKNNLGLVNLVIKRFVNMGFEYEDLFQIGCIGLVKAIKNFKVEQNVKFSTYAVPMILGEVRRHLRDDGFIKFSRSMKDTAKKVKHTKEKLFKELGREATIEEIAQELCITTEDVLLSLESISGPEYLYDTIHQDDGSPILLIDRISEDENSEEDHIDKIALKDVIDKLEPKQRQVIILRYFKDLTQSQVAKMLGISQVQVSRIEKKVLNYIKESLK</sequence>
<dbReference type="InterPro" id="IPR013324">
    <property type="entry name" value="RNA_pol_sigma_r3/r4-like"/>
</dbReference>
<dbReference type="InterPro" id="IPR001387">
    <property type="entry name" value="Cro/C1-type_HTH"/>
</dbReference>
<comment type="function">
    <text evidence="7">Sigma factors are initiation factors that promote the attachment of RNA polymerase to specific initiation sites and are then released.</text>
</comment>
<dbReference type="Gene3D" id="1.20.140.160">
    <property type="match status" value="1"/>
</dbReference>
<name>I7KVW3_9CLOT</name>
<keyword evidence="10" id="KW-1185">Reference proteome</keyword>
<evidence type="ECO:0000256" key="6">
    <source>
        <dbReference type="ARBA" id="ARBA00023163"/>
    </source>
</evidence>
<keyword evidence="2" id="KW-0749">Sporulation</keyword>
<dbReference type="Pfam" id="PF04539">
    <property type="entry name" value="Sigma70_r3"/>
    <property type="match status" value="1"/>
</dbReference>
<dbReference type="Pfam" id="PF04542">
    <property type="entry name" value="Sigma70_r2"/>
    <property type="match status" value="1"/>
</dbReference>
<dbReference type="InterPro" id="IPR014322">
    <property type="entry name" value="RNA_pol_sigma-B/F/G"/>
</dbReference>
<dbReference type="InterPro" id="IPR000943">
    <property type="entry name" value="RNA_pol_sigma70"/>
</dbReference>
<evidence type="ECO:0000313" key="9">
    <source>
        <dbReference type="EMBL" id="CCJ34234.1"/>
    </source>
</evidence>
<keyword evidence="4 7" id="KW-0731">Sigma factor</keyword>
<evidence type="ECO:0000259" key="8">
    <source>
        <dbReference type="PROSITE" id="PS50943"/>
    </source>
</evidence>
<dbReference type="GO" id="GO:0016987">
    <property type="term" value="F:sigma factor activity"/>
    <property type="evidence" value="ECO:0007669"/>
    <property type="project" value="UniProtKB-KW"/>
</dbReference>
<keyword evidence="3 7" id="KW-0805">Transcription regulation</keyword>
<dbReference type="Gene3D" id="1.20.120.1810">
    <property type="match status" value="1"/>
</dbReference>
<dbReference type="InterPro" id="IPR007627">
    <property type="entry name" value="RNA_pol_sigma70_r2"/>
</dbReference>
<dbReference type="GO" id="GO:0030435">
    <property type="term" value="P:sporulation resulting in formation of a cellular spore"/>
    <property type="evidence" value="ECO:0007669"/>
    <property type="project" value="UniProtKB-KW"/>
</dbReference>
<evidence type="ECO:0000256" key="2">
    <source>
        <dbReference type="ARBA" id="ARBA00022969"/>
    </source>
</evidence>
<dbReference type="EMBL" id="CAKP01000113">
    <property type="protein sequence ID" value="CCJ34234.1"/>
    <property type="molecule type" value="Genomic_DNA"/>
</dbReference>
<dbReference type="InterPro" id="IPR014284">
    <property type="entry name" value="RNA_pol_sigma-70_dom"/>
</dbReference>
<dbReference type="SUPFAM" id="SSF88659">
    <property type="entry name" value="Sigma3 and sigma4 domains of RNA polymerase sigma factors"/>
    <property type="match status" value="2"/>
</dbReference>
<dbReference type="RefSeq" id="WP_008909490.1">
    <property type="nucleotide sequence ID" value="NZ_CAKP01000113.1"/>
</dbReference>
<accession>I7KVW3</accession>
<feature type="domain" description="HTH cro/C1-type" evidence="8">
    <location>
        <begin position="216"/>
        <end position="239"/>
    </location>
</feature>
<evidence type="ECO:0000256" key="5">
    <source>
        <dbReference type="ARBA" id="ARBA00023125"/>
    </source>
</evidence>
<evidence type="ECO:0000256" key="1">
    <source>
        <dbReference type="ARBA" id="ARBA00007788"/>
    </source>
</evidence>
<dbReference type="eggNOG" id="COG1191">
    <property type="taxonomic scope" value="Bacteria"/>
</dbReference>
<dbReference type="NCBIfam" id="TIGR02885">
    <property type="entry name" value="spore_sigF"/>
    <property type="match status" value="1"/>
</dbReference>
<dbReference type="PRINTS" id="PR00046">
    <property type="entry name" value="SIGMA70FCT"/>
</dbReference>